<dbReference type="OrthoDB" id="9776792at2"/>
<dbReference type="Proteomes" id="UP000184375">
    <property type="component" value="Unassembled WGS sequence"/>
</dbReference>
<accession>A0A1M7MFS4</accession>
<dbReference type="EMBL" id="FRCR01000021">
    <property type="protein sequence ID" value="SHM89628.1"/>
    <property type="molecule type" value="Genomic_DNA"/>
</dbReference>
<evidence type="ECO:0000313" key="1">
    <source>
        <dbReference type="EMBL" id="SHM89628.1"/>
    </source>
</evidence>
<proteinExistence type="predicted"/>
<sequence length="302" mass="34573">MACIKNRSEILFLYDVTDANPNGDPVDENKPRIDEETGVNIVTDVRLKRTVRDYLYYYKNLDVFVLELRDDKGNLKTKEDRLADFKDNEEIIKKCIDVRLFGATTAVKDKTMTVTGPVQFKYGRSLHRVNVMYVKGTTVMPSGQDKKQGTFTEKYILPYSLIAFYGIVNENAAANQGIDLTEEDVMYLLEGLWNGTKNLMSTSKAGQMPRLLLQVVYKEKNFHIGELDKRIKFVSEKNDEEIRDIKDGVLDITELVVALNRHKDTIDRINYKVDERLVLSMDGKAISIKEALSGFDLNELSF</sequence>
<protein>
    <submittedName>
        <fullName evidence="1">CRISPR-associated protein Csh2</fullName>
    </submittedName>
</protein>
<dbReference type="Pfam" id="PF05107">
    <property type="entry name" value="Cas_Cas7"/>
    <property type="match status" value="1"/>
</dbReference>
<dbReference type="RefSeq" id="WP_073258543.1">
    <property type="nucleotide sequence ID" value="NZ_FRCR01000021.1"/>
</dbReference>
<organism evidence="1 2">
    <name type="scientific">Caldanaerovirga acetigignens</name>
    <dbReference type="NCBI Taxonomy" id="447595"/>
    <lineage>
        <taxon>Bacteria</taxon>
        <taxon>Bacillati</taxon>
        <taxon>Bacillota</taxon>
        <taxon>Clostridia</taxon>
        <taxon>Thermosediminibacterales</taxon>
        <taxon>Thermosediminibacteraceae</taxon>
        <taxon>Caldanaerovirga</taxon>
    </lineage>
</organism>
<dbReference type="STRING" id="447595.SAMN05660826_02282"/>
<dbReference type="AlphaFoldDB" id="A0A1M7MFS4"/>
<dbReference type="InterPro" id="IPR013419">
    <property type="entry name" value="CRISPR-assoc_prot_Cas7/Csh2"/>
</dbReference>
<evidence type="ECO:0000313" key="2">
    <source>
        <dbReference type="Proteomes" id="UP000184375"/>
    </source>
</evidence>
<gene>
    <name evidence="1" type="ORF">SAMN05660826_02282</name>
</gene>
<dbReference type="InterPro" id="IPR006482">
    <property type="entry name" value="Cas7_Csh2/Csh2"/>
</dbReference>
<dbReference type="GO" id="GO:0043571">
    <property type="term" value="P:maintenance of CRISPR repeat elements"/>
    <property type="evidence" value="ECO:0007669"/>
    <property type="project" value="InterPro"/>
</dbReference>
<name>A0A1M7MFS4_9FIRM</name>
<reference evidence="2" key="1">
    <citation type="submission" date="2016-11" db="EMBL/GenBank/DDBJ databases">
        <authorList>
            <person name="Varghese N."/>
            <person name="Submissions S."/>
        </authorList>
    </citation>
    <scope>NUCLEOTIDE SEQUENCE [LARGE SCALE GENOMIC DNA]</scope>
    <source>
        <strain evidence="2">DSM 18802</strain>
    </source>
</reference>
<dbReference type="NCBIfam" id="TIGR02590">
    <property type="entry name" value="cas_Csh2"/>
    <property type="match status" value="1"/>
</dbReference>
<keyword evidence="2" id="KW-1185">Reference proteome</keyword>
<dbReference type="NCBIfam" id="TIGR01595">
    <property type="entry name" value="cas_CT1132"/>
    <property type="match status" value="1"/>
</dbReference>